<sequence>MIFPVIHSVLSCKALSELILENYDLKSIEKIEYFQTSLTDTYLINADKKKYILRAYRTHWRSKSDIQCEIDALNFLAKNQISVATPIAQKNKETLIQLNAPEGLRYLILFNYASGHPPCYADNYKHEAEIYGKAFGKMHKTLENFNSPHQRFKLDINYLLNEPLNIIEPYLKRRQKDWATLTQLAKKLKQQYLSYPKNSLQYGFCHGDLNTGNVHIDNNNITLFDFDCCGYGYHAADISNYLWGARTNKIENKIWPIFLEAYLKENTLNRHDLEAIPMFANMRHIWHMGLHLKLSEEKGTYWIDDHYFSKQIELLKNWK</sequence>
<reference evidence="3" key="1">
    <citation type="submission" date="2018-06" db="EMBL/GenBank/DDBJ databases">
        <authorList>
            <person name="Zhirakovskaya E."/>
        </authorList>
    </citation>
    <scope>NUCLEOTIDE SEQUENCE</scope>
</reference>
<dbReference type="PANTHER" id="PTHR21064:SF6">
    <property type="entry name" value="AMINOGLYCOSIDE PHOSPHOTRANSFERASE DOMAIN-CONTAINING PROTEIN"/>
    <property type="match status" value="1"/>
</dbReference>
<dbReference type="GO" id="GO:0004413">
    <property type="term" value="F:homoserine kinase activity"/>
    <property type="evidence" value="ECO:0007669"/>
    <property type="project" value="UniProtKB-EC"/>
</dbReference>
<organism evidence="3">
    <name type="scientific">hydrothermal vent metagenome</name>
    <dbReference type="NCBI Taxonomy" id="652676"/>
    <lineage>
        <taxon>unclassified sequences</taxon>
        <taxon>metagenomes</taxon>
        <taxon>ecological metagenomes</taxon>
    </lineage>
</organism>
<evidence type="ECO:0000313" key="3">
    <source>
        <dbReference type="EMBL" id="VAW57825.1"/>
    </source>
</evidence>
<dbReference type="EC" id="2.7.1.39" evidence="3"/>
<dbReference type="PANTHER" id="PTHR21064">
    <property type="entry name" value="AMINOGLYCOSIDE PHOSPHOTRANSFERASE DOMAIN-CONTAINING PROTEIN-RELATED"/>
    <property type="match status" value="1"/>
</dbReference>
<proteinExistence type="inferred from homology"/>
<dbReference type="Gene3D" id="3.30.200.20">
    <property type="entry name" value="Phosphorylase Kinase, domain 1"/>
    <property type="match status" value="1"/>
</dbReference>
<dbReference type="EMBL" id="UOFF01000466">
    <property type="protein sequence ID" value="VAW57825.1"/>
    <property type="molecule type" value="Genomic_DNA"/>
</dbReference>
<dbReference type="InterPro" id="IPR011009">
    <property type="entry name" value="Kinase-like_dom_sf"/>
</dbReference>
<dbReference type="GO" id="GO:0009088">
    <property type="term" value="P:threonine biosynthetic process"/>
    <property type="evidence" value="ECO:0007669"/>
    <property type="project" value="TreeGrafter"/>
</dbReference>
<keyword evidence="3" id="KW-0418">Kinase</keyword>
<accession>A0A3B0WPB3</accession>
<dbReference type="SUPFAM" id="SSF56112">
    <property type="entry name" value="Protein kinase-like (PK-like)"/>
    <property type="match status" value="1"/>
</dbReference>
<protein>
    <submittedName>
        <fullName evidence="3">Homoserine kinase</fullName>
        <ecNumber evidence="3">2.7.1.39</ecNumber>
    </submittedName>
</protein>
<dbReference type="AlphaFoldDB" id="A0A3B0WPB3"/>
<evidence type="ECO:0000259" key="2">
    <source>
        <dbReference type="Pfam" id="PF01636"/>
    </source>
</evidence>
<feature type="domain" description="Aminoglycoside phosphotransferase" evidence="2">
    <location>
        <begin position="40"/>
        <end position="266"/>
    </location>
</feature>
<dbReference type="InterPro" id="IPR002575">
    <property type="entry name" value="Aminoglycoside_PTrfase"/>
</dbReference>
<name>A0A3B0WPB3_9ZZZZ</name>
<dbReference type="InterPro" id="IPR050249">
    <property type="entry name" value="Pseudomonas-type_ThrB"/>
</dbReference>
<dbReference type="Pfam" id="PF01636">
    <property type="entry name" value="APH"/>
    <property type="match status" value="1"/>
</dbReference>
<evidence type="ECO:0000256" key="1">
    <source>
        <dbReference type="ARBA" id="ARBA00038240"/>
    </source>
</evidence>
<comment type="similarity">
    <text evidence="1">Belongs to the pseudomonas-type ThrB family.</text>
</comment>
<dbReference type="Gene3D" id="3.90.1200.10">
    <property type="match status" value="1"/>
</dbReference>
<keyword evidence="3" id="KW-0808">Transferase</keyword>
<gene>
    <name evidence="3" type="ORF">MNBD_GAMMA07-872</name>
</gene>